<evidence type="ECO:0000256" key="2">
    <source>
        <dbReference type="SAM" id="Phobius"/>
    </source>
</evidence>
<keyword evidence="2" id="KW-1133">Transmembrane helix</keyword>
<reference evidence="3 4" key="1">
    <citation type="journal article" date="2012" name="J. Bacteriol.">
        <title>Draft Genome Sequence of the Extremely Halophilic Archaeon Halogranum salarium B-1T.</title>
        <authorList>
            <person name="Kim K.K."/>
            <person name="Lee K.C."/>
            <person name="Lee J.S."/>
        </authorList>
    </citation>
    <scope>NUCLEOTIDE SEQUENCE [LARGE SCALE GENOMIC DNA]</scope>
    <source>
        <strain evidence="3 4">B-1</strain>
    </source>
</reference>
<feature type="region of interest" description="Disordered" evidence="1">
    <location>
        <begin position="1"/>
        <end position="31"/>
    </location>
</feature>
<feature type="compositionally biased region" description="Low complexity" evidence="1">
    <location>
        <begin position="12"/>
        <end position="28"/>
    </location>
</feature>
<protein>
    <submittedName>
        <fullName evidence="3">Uncharacterized protein</fullName>
    </submittedName>
</protein>
<keyword evidence="2" id="KW-0812">Transmembrane</keyword>
<feature type="transmembrane region" description="Helical" evidence="2">
    <location>
        <begin position="101"/>
        <end position="120"/>
    </location>
</feature>
<organism evidence="3 4">
    <name type="scientific">Halogranum salarium B-1</name>
    <dbReference type="NCBI Taxonomy" id="1210908"/>
    <lineage>
        <taxon>Archaea</taxon>
        <taxon>Methanobacteriati</taxon>
        <taxon>Methanobacteriota</taxon>
        <taxon>Stenosarchaea group</taxon>
        <taxon>Halobacteria</taxon>
        <taxon>Halobacteriales</taxon>
        <taxon>Haloferacaceae</taxon>
    </lineage>
</organism>
<keyword evidence="2" id="KW-0472">Membrane</keyword>
<dbReference type="AlphaFoldDB" id="J3EXX7"/>
<dbReference type="EMBL" id="ALJD01000003">
    <property type="protein sequence ID" value="EJN60092.1"/>
    <property type="molecule type" value="Genomic_DNA"/>
</dbReference>
<proteinExistence type="predicted"/>
<dbReference type="Proteomes" id="UP000007813">
    <property type="component" value="Unassembled WGS sequence"/>
</dbReference>
<comment type="caution">
    <text evidence="3">The sequence shown here is derived from an EMBL/GenBank/DDBJ whole genome shotgun (WGS) entry which is preliminary data.</text>
</comment>
<evidence type="ECO:0000256" key="1">
    <source>
        <dbReference type="SAM" id="MobiDB-lite"/>
    </source>
</evidence>
<gene>
    <name evidence="3" type="ORF">HSB1_06950</name>
</gene>
<name>J3EXX7_9EURY</name>
<accession>J3EXX7</accession>
<evidence type="ECO:0000313" key="3">
    <source>
        <dbReference type="EMBL" id="EJN60092.1"/>
    </source>
</evidence>
<dbReference type="eggNOG" id="arCOG08172">
    <property type="taxonomic scope" value="Archaea"/>
</dbReference>
<feature type="transmembrane region" description="Helical" evidence="2">
    <location>
        <begin position="153"/>
        <end position="174"/>
    </location>
</feature>
<sequence length="215" mass="22530">MAQHSTRPGDQTRPSSSVSTAPSSDVDATSASPERWLYAGEDVLVTEPVKTGWVAVTTHRLLVYTPDSDGRAFVSYDRPNVGGVRFDSSGNERSLAVLPRLFVYGLVSLGGGVAFSRAGLADLLAVDAGDSLAVVGMAGLFDTLRVGLQLLELALFGVGALTLLCAVAVALFYAHSRTTTLVVDVVGDGAIRQPLPDGTVDDVSLERVRSALAQR</sequence>
<evidence type="ECO:0000313" key="4">
    <source>
        <dbReference type="Proteomes" id="UP000007813"/>
    </source>
</evidence>